<evidence type="ECO:0000313" key="9">
    <source>
        <dbReference type="EnsemblMetazoa" id="SCAU008064-PA"/>
    </source>
</evidence>
<dbReference type="SUPFAM" id="SSF56994">
    <property type="entry name" value="Insulin-like"/>
    <property type="match status" value="1"/>
</dbReference>
<evidence type="ECO:0000256" key="1">
    <source>
        <dbReference type="ARBA" id="ARBA00009034"/>
    </source>
</evidence>
<organism evidence="9 10">
    <name type="scientific">Stomoxys calcitrans</name>
    <name type="common">Stable fly</name>
    <name type="synonym">Conops calcitrans</name>
    <dbReference type="NCBI Taxonomy" id="35570"/>
    <lineage>
        <taxon>Eukaryota</taxon>
        <taxon>Metazoa</taxon>
        <taxon>Ecdysozoa</taxon>
        <taxon>Arthropoda</taxon>
        <taxon>Hexapoda</taxon>
        <taxon>Insecta</taxon>
        <taxon>Pterygota</taxon>
        <taxon>Neoptera</taxon>
        <taxon>Endopterygota</taxon>
        <taxon>Diptera</taxon>
        <taxon>Brachycera</taxon>
        <taxon>Muscomorpha</taxon>
        <taxon>Muscoidea</taxon>
        <taxon>Muscidae</taxon>
        <taxon>Stomoxys</taxon>
    </lineage>
</organism>
<evidence type="ECO:0000256" key="5">
    <source>
        <dbReference type="ARBA" id="ARBA00023157"/>
    </source>
</evidence>
<dbReference type="VEuPathDB" id="VectorBase:SCAU008064"/>
<gene>
    <name evidence="9" type="primary">106088789</name>
</gene>
<dbReference type="KEGG" id="scac:106088789"/>
<dbReference type="AlphaFoldDB" id="A0A1I8PH91"/>
<dbReference type="PIRSF" id="PIRSF018431">
    <property type="entry name" value="Molluscan_insulin_rel_peptide"/>
    <property type="match status" value="1"/>
</dbReference>
<dbReference type="OrthoDB" id="10019596at2759"/>
<evidence type="ECO:0000256" key="6">
    <source>
        <dbReference type="RuleBase" id="RU000406"/>
    </source>
</evidence>
<accession>A0A1I8PH91</accession>
<proteinExistence type="inferred from homology"/>
<dbReference type="PROSITE" id="PS00262">
    <property type="entry name" value="INSULIN"/>
    <property type="match status" value="1"/>
</dbReference>
<comment type="similarity">
    <text evidence="1 6">Belongs to the insulin family.</text>
</comment>
<feature type="chain" id="PRO_5009326660" description="Insulin-like domain-containing protein" evidence="7">
    <location>
        <begin position="19"/>
        <end position="120"/>
    </location>
</feature>
<dbReference type="SMART" id="SM00078">
    <property type="entry name" value="IlGF"/>
    <property type="match status" value="1"/>
</dbReference>
<keyword evidence="3" id="KW-0165">Cleavage on pair of basic residues</keyword>
<feature type="domain" description="Insulin-like" evidence="8">
    <location>
        <begin position="21"/>
        <end position="119"/>
    </location>
</feature>
<dbReference type="CDD" id="cd04366">
    <property type="entry name" value="IlGF_insulin_bombyxin_like"/>
    <property type="match status" value="1"/>
</dbReference>
<keyword evidence="6" id="KW-0964">Secreted</keyword>
<evidence type="ECO:0000256" key="2">
    <source>
        <dbReference type="ARBA" id="ARBA00011207"/>
    </source>
</evidence>
<dbReference type="GO" id="GO:0005576">
    <property type="term" value="C:extracellular region"/>
    <property type="evidence" value="ECO:0007669"/>
    <property type="project" value="UniProtKB-SubCell"/>
</dbReference>
<keyword evidence="5" id="KW-1015">Disulfide bond</keyword>
<dbReference type="GO" id="GO:0005179">
    <property type="term" value="F:hormone activity"/>
    <property type="evidence" value="ECO:0007669"/>
    <property type="project" value="InterPro"/>
</dbReference>
<keyword evidence="4 7" id="KW-0732">Signal</keyword>
<dbReference type="Pfam" id="PF00049">
    <property type="entry name" value="Insulin"/>
    <property type="match status" value="1"/>
</dbReference>
<name>A0A1I8PH91_STOCA</name>
<dbReference type="InterPro" id="IPR022352">
    <property type="entry name" value="Ins/IGF/rlx"/>
</dbReference>
<protein>
    <recommendedName>
        <fullName evidence="8">Insulin-like domain-containing protein</fullName>
    </recommendedName>
</protein>
<dbReference type="InterPro" id="IPR022353">
    <property type="entry name" value="Insulin_CS"/>
</dbReference>
<dbReference type="EnsemblMetazoa" id="SCAU008064-RA">
    <property type="protein sequence ID" value="SCAU008064-PA"/>
    <property type="gene ID" value="SCAU008064"/>
</dbReference>
<comment type="subcellular location">
    <subcellularLocation>
        <location evidence="6">Secreted</location>
    </subcellularLocation>
</comment>
<feature type="signal peptide" evidence="7">
    <location>
        <begin position="1"/>
        <end position="18"/>
    </location>
</feature>
<evidence type="ECO:0000256" key="3">
    <source>
        <dbReference type="ARBA" id="ARBA00022685"/>
    </source>
</evidence>
<dbReference type="Proteomes" id="UP000095300">
    <property type="component" value="Unassembled WGS sequence"/>
</dbReference>
<dbReference type="Gene3D" id="1.10.100.10">
    <property type="entry name" value="Insulin-like"/>
    <property type="match status" value="1"/>
</dbReference>
<dbReference type="PANTHER" id="PTHR13647">
    <property type="entry name" value="INSULIN-LIKE PEPTIDE 2-RELATED"/>
    <property type="match status" value="1"/>
</dbReference>
<keyword evidence="10" id="KW-1185">Reference proteome</keyword>
<dbReference type="PANTHER" id="PTHR13647:SF4">
    <property type="entry name" value="INSULIN-LIKE PEPTIDE 1-RELATED"/>
    <property type="match status" value="1"/>
</dbReference>
<evidence type="ECO:0000259" key="8">
    <source>
        <dbReference type="SMART" id="SM00078"/>
    </source>
</evidence>
<evidence type="ECO:0000256" key="7">
    <source>
        <dbReference type="SAM" id="SignalP"/>
    </source>
</evidence>
<dbReference type="STRING" id="35570.A0A1I8PH91"/>
<dbReference type="PRINTS" id="PR00276">
    <property type="entry name" value="INSULINFAMLY"/>
</dbReference>
<dbReference type="InterPro" id="IPR016179">
    <property type="entry name" value="Insulin-like"/>
</dbReference>
<dbReference type="InterPro" id="IPR036438">
    <property type="entry name" value="Insulin-like_sf"/>
</dbReference>
<reference evidence="9" key="1">
    <citation type="submission" date="2020-05" db="UniProtKB">
        <authorList>
            <consortium name="EnsemblMetazoa"/>
        </authorList>
    </citation>
    <scope>IDENTIFICATION</scope>
    <source>
        <strain evidence="9">USDA</strain>
    </source>
</reference>
<evidence type="ECO:0000256" key="4">
    <source>
        <dbReference type="ARBA" id="ARBA00022729"/>
    </source>
</evidence>
<comment type="subunit">
    <text evidence="2">Heterodimer of a B chain and an A chain linked by two disulfide bonds.</text>
</comment>
<evidence type="ECO:0000313" key="10">
    <source>
        <dbReference type="Proteomes" id="UP000095300"/>
    </source>
</evidence>
<sequence>MKLLSLLVLFAIVYEIHSEGSRFCGGNLAQILEIVCKNGYNGMAISKKSTNKIADTDVLNKFNEIYDDSPFQSETFLNDLLYGNHIHDLAKTRRQRHLAGVYDECCRKSCTMDELAGYCL</sequence>